<protein>
    <submittedName>
        <fullName evidence="1">Uncharacterized protein</fullName>
    </submittedName>
</protein>
<proteinExistence type="predicted"/>
<dbReference type="EMBL" id="CP119317">
    <property type="protein sequence ID" value="WEK55189.1"/>
    <property type="molecule type" value="Genomic_DNA"/>
</dbReference>
<keyword evidence="2" id="KW-1185">Reference proteome</keyword>
<dbReference type="AlphaFoldDB" id="A0AA95EYN0"/>
<reference evidence="1" key="1">
    <citation type="submission" date="2023-03" db="EMBL/GenBank/DDBJ databases">
        <title>Andean soil-derived lignocellulolytic bacterial consortium as a source of novel taxa and putative plastic-active enzymes.</title>
        <authorList>
            <person name="Diaz-Garcia L."/>
            <person name="Chuvochina M."/>
            <person name="Feuerriegel G."/>
            <person name="Bunk B."/>
            <person name="Sproer C."/>
            <person name="Streit W.R."/>
            <person name="Rodriguez L.M."/>
            <person name="Overmann J."/>
            <person name="Jimenez D.J."/>
        </authorList>
    </citation>
    <scope>NUCLEOTIDE SEQUENCE</scope>
    <source>
        <strain evidence="1">MAG 2441</strain>
    </source>
</reference>
<name>A0AA95EYN0_9BACL</name>
<sequence>MADLREMGLYAALRARPGLPPLSPEHPWHPGLDLDIVALSESELAQEYPDGKQSAPAWKATLHLWNDSLNHAHDLVQYLDTLTGSVLHGIVHRRKGDFNNARYWLRHAGDHPAYHSLQSRSQVWLQQERIPLTAIGKGIEAIRGQGSWNPSLFINIVEMQETQLGQLETSTLLEQLQQLELEAMLRYLGGRLSINVVD</sequence>
<dbReference type="Proteomes" id="UP001178662">
    <property type="component" value="Chromosome"/>
</dbReference>
<organism evidence="1 2">
    <name type="scientific">Candidatus Cohnella colombiensis</name>
    <dbReference type="NCBI Taxonomy" id="3121368"/>
    <lineage>
        <taxon>Bacteria</taxon>
        <taxon>Bacillati</taxon>
        <taxon>Bacillota</taxon>
        <taxon>Bacilli</taxon>
        <taxon>Bacillales</taxon>
        <taxon>Paenibacillaceae</taxon>
        <taxon>Cohnella</taxon>
    </lineage>
</organism>
<accession>A0AA95EYN0</accession>
<evidence type="ECO:0000313" key="1">
    <source>
        <dbReference type="EMBL" id="WEK55189.1"/>
    </source>
</evidence>
<evidence type="ECO:0000313" key="2">
    <source>
        <dbReference type="Proteomes" id="UP001178662"/>
    </source>
</evidence>
<gene>
    <name evidence="1" type="ORF">P0Y55_03740</name>
</gene>